<gene>
    <name evidence="3" type="ORF">KAK11_10760</name>
</gene>
<proteinExistence type="predicted"/>
<evidence type="ECO:0000256" key="1">
    <source>
        <dbReference type="SAM" id="Phobius"/>
    </source>
</evidence>
<keyword evidence="3" id="KW-0808">Transferase</keyword>
<dbReference type="Proteomes" id="UP000672097">
    <property type="component" value="Unassembled WGS sequence"/>
</dbReference>
<dbReference type="PANTHER" id="PTHR34220:SF9">
    <property type="entry name" value="SIGNAL TRANSDUCTION HISTIDINE KINASE INTERNAL REGION DOMAIN-CONTAINING PROTEIN"/>
    <property type="match status" value="1"/>
</dbReference>
<dbReference type="Pfam" id="PF06580">
    <property type="entry name" value="His_kinase"/>
    <property type="match status" value="1"/>
</dbReference>
<feature type="transmembrane region" description="Helical" evidence="1">
    <location>
        <begin position="72"/>
        <end position="95"/>
    </location>
</feature>
<keyword evidence="4" id="KW-1185">Reference proteome</keyword>
<keyword evidence="1" id="KW-0812">Transmembrane</keyword>
<dbReference type="InterPro" id="IPR050640">
    <property type="entry name" value="Bact_2-comp_sensor_kinase"/>
</dbReference>
<dbReference type="Gene3D" id="3.30.565.10">
    <property type="entry name" value="Histidine kinase-like ATPase, C-terminal domain"/>
    <property type="match status" value="1"/>
</dbReference>
<dbReference type="PROSITE" id="PS50109">
    <property type="entry name" value="HIS_KIN"/>
    <property type="match status" value="1"/>
</dbReference>
<dbReference type="InterPro" id="IPR036890">
    <property type="entry name" value="HATPase_C_sf"/>
</dbReference>
<evidence type="ECO:0000313" key="4">
    <source>
        <dbReference type="Proteomes" id="UP000672097"/>
    </source>
</evidence>
<protein>
    <submittedName>
        <fullName evidence="3">Histidine kinase</fullName>
    </submittedName>
</protein>
<name>A0ABS5DXE4_9BURK</name>
<accession>A0ABS5DXE4</accession>
<feature type="domain" description="Histidine kinase" evidence="2">
    <location>
        <begin position="273"/>
        <end position="368"/>
    </location>
</feature>
<dbReference type="InterPro" id="IPR005467">
    <property type="entry name" value="His_kinase_dom"/>
</dbReference>
<dbReference type="SMART" id="SM00387">
    <property type="entry name" value="HATPase_c"/>
    <property type="match status" value="1"/>
</dbReference>
<reference evidence="3 4" key="1">
    <citation type="submission" date="2021-04" db="EMBL/GenBank/DDBJ databases">
        <title>The genome sequence of type strain Ideonella paludis KCTC 32238.</title>
        <authorList>
            <person name="Liu Y."/>
        </authorList>
    </citation>
    <scope>NUCLEOTIDE SEQUENCE [LARGE SCALE GENOMIC DNA]</scope>
    <source>
        <strain evidence="3 4">KCTC 32238</strain>
    </source>
</reference>
<evidence type="ECO:0000259" key="2">
    <source>
        <dbReference type="PROSITE" id="PS50109"/>
    </source>
</evidence>
<feature type="transmembrane region" description="Helical" evidence="1">
    <location>
        <begin position="107"/>
        <end position="129"/>
    </location>
</feature>
<comment type="caution">
    <text evidence="3">The sequence shown here is derived from an EMBL/GenBank/DDBJ whole genome shotgun (WGS) entry which is preliminary data.</text>
</comment>
<keyword evidence="3" id="KW-0418">Kinase</keyword>
<sequence length="368" mass="40686">MTLSADVLKRSWRATYNLSLEPAGPAWLPWLWSTLLAVPWALAFTVAGFALYAKPEHWGSPAFWWFAFSRNFVIALSVTTVIHGLFALGIAYFGRPAIRKWTLGRQRLFFITIPILGVMIGWVIGFWLIQGQLLKLSPNAWAGFGLLTVLGMLASNAYYSSQARAEIAERRAAEAQLRLLQGQIEPHFLFNTLAHVQTLIEVEPARAQHMLEAFVAYLRSSFGSLRSPQQTLGQEVALIQAYLQVLALRMEDRLQWQIDVPPDLATWPLPPLLLQPLVENAITHGLEPKIDGGRITLQARRDSTQLILTVTDTGLGLSHAKPSTQGQGSALANIRARLREQWGAKAKLSLSDATGGGTVARLVLPLEA</sequence>
<dbReference type="PANTHER" id="PTHR34220">
    <property type="entry name" value="SENSOR HISTIDINE KINASE YPDA"/>
    <property type="match status" value="1"/>
</dbReference>
<feature type="transmembrane region" description="Helical" evidence="1">
    <location>
        <begin position="30"/>
        <end position="52"/>
    </location>
</feature>
<feature type="transmembrane region" description="Helical" evidence="1">
    <location>
        <begin position="141"/>
        <end position="161"/>
    </location>
</feature>
<evidence type="ECO:0000313" key="3">
    <source>
        <dbReference type="EMBL" id="MBQ0935810.1"/>
    </source>
</evidence>
<dbReference type="EMBL" id="JAGQDG010000004">
    <property type="protein sequence ID" value="MBQ0935810.1"/>
    <property type="molecule type" value="Genomic_DNA"/>
</dbReference>
<keyword evidence="1" id="KW-0472">Membrane</keyword>
<dbReference type="RefSeq" id="WP_210809110.1">
    <property type="nucleotide sequence ID" value="NZ_JAGQDG010000004.1"/>
</dbReference>
<dbReference type="GO" id="GO:0016301">
    <property type="term" value="F:kinase activity"/>
    <property type="evidence" value="ECO:0007669"/>
    <property type="project" value="UniProtKB-KW"/>
</dbReference>
<dbReference type="Pfam" id="PF02518">
    <property type="entry name" value="HATPase_c"/>
    <property type="match status" value="1"/>
</dbReference>
<dbReference type="InterPro" id="IPR003594">
    <property type="entry name" value="HATPase_dom"/>
</dbReference>
<dbReference type="InterPro" id="IPR010559">
    <property type="entry name" value="Sig_transdc_His_kin_internal"/>
</dbReference>
<organism evidence="3 4">
    <name type="scientific">Ideonella paludis</name>
    <dbReference type="NCBI Taxonomy" id="1233411"/>
    <lineage>
        <taxon>Bacteria</taxon>
        <taxon>Pseudomonadati</taxon>
        <taxon>Pseudomonadota</taxon>
        <taxon>Betaproteobacteria</taxon>
        <taxon>Burkholderiales</taxon>
        <taxon>Sphaerotilaceae</taxon>
        <taxon>Ideonella</taxon>
    </lineage>
</organism>
<keyword evidence="1" id="KW-1133">Transmembrane helix</keyword>
<dbReference type="SUPFAM" id="SSF55874">
    <property type="entry name" value="ATPase domain of HSP90 chaperone/DNA topoisomerase II/histidine kinase"/>
    <property type="match status" value="1"/>
</dbReference>